<reference evidence="2" key="1">
    <citation type="journal article" date="2020" name="Stud. Mycol.">
        <title>101 Dothideomycetes genomes: a test case for predicting lifestyles and emergence of pathogens.</title>
        <authorList>
            <person name="Haridas S."/>
            <person name="Albert R."/>
            <person name="Binder M."/>
            <person name="Bloem J."/>
            <person name="Labutti K."/>
            <person name="Salamov A."/>
            <person name="Andreopoulos B."/>
            <person name="Baker S."/>
            <person name="Barry K."/>
            <person name="Bills G."/>
            <person name="Bluhm B."/>
            <person name="Cannon C."/>
            <person name="Castanera R."/>
            <person name="Culley D."/>
            <person name="Daum C."/>
            <person name="Ezra D."/>
            <person name="Gonzalez J."/>
            <person name="Henrissat B."/>
            <person name="Kuo A."/>
            <person name="Liang C."/>
            <person name="Lipzen A."/>
            <person name="Lutzoni F."/>
            <person name="Magnuson J."/>
            <person name="Mondo S."/>
            <person name="Nolan M."/>
            <person name="Ohm R."/>
            <person name="Pangilinan J."/>
            <person name="Park H.-J."/>
            <person name="Ramirez L."/>
            <person name="Alfaro M."/>
            <person name="Sun H."/>
            <person name="Tritt A."/>
            <person name="Yoshinaga Y."/>
            <person name="Zwiers L.-H."/>
            <person name="Turgeon B."/>
            <person name="Goodwin S."/>
            <person name="Spatafora J."/>
            <person name="Crous P."/>
            <person name="Grigoriev I."/>
        </authorList>
    </citation>
    <scope>NUCLEOTIDE SEQUENCE</scope>
    <source>
        <strain evidence="2">CBS 119925</strain>
    </source>
</reference>
<feature type="compositionally biased region" description="Polar residues" evidence="1">
    <location>
        <begin position="256"/>
        <end position="295"/>
    </location>
</feature>
<feature type="compositionally biased region" description="Low complexity" evidence="1">
    <location>
        <begin position="207"/>
        <end position="217"/>
    </location>
</feature>
<dbReference type="AlphaFoldDB" id="A0A6A6V8R0"/>
<feature type="compositionally biased region" description="Basic and acidic residues" evidence="1">
    <location>
        <begin position="341"/>
        <end position="359"/>
    </location>
</feature>
<dbReference type="Proteomes" id="UP000799440">
    <property type="component" value="Unassembled WGS sequence"/>
</dbReference>
<dbReference type="EMBL" id="MU006582">
    <property type="protein sequence ID" value="KAF2745537.1"/>
    <property type="molecule type" value="Genomic_DNA"/>
</dbReference>
<proteinExistence type="predicted"/>
<dbReference type="OrthoDB" id="4204700at2759"/>
<feature type="compositionally biased region" description="Basic and acidic residues" evidence="1">
    <location>
        <begin position="374"/>
        <end position="406"/>
    </location>
</feature>
<feature type="compositionally biased region" description="Polar residues" evidence="1">
    <location>
        <begin position="314"/>
        <end position="323"/>
    </location>
</feature>
<name>A0A6A6V8R0_9PLEO</name>
<sequence length="406" mass="45448">MVLEDIDKSAPDAYSNGSDYTDDTSARPFVRYTGPGPYPFDSRNFPRPVPILGPLLGFSESNVRYRIGALLTFAEKQIQRRLTPDETQALADAFAKGQQINFYCSAAGLAIGAWRWRKTMSTMRFPFYTPKPERINPERFLFVKAPYAQTARHSARLAVWILLGGALGNAAGVLISQPRASRMAASDQRLTAFGHDFREAVERQGQRRSQARQAQGQPLPQSDGAGNFQDLPPHAGAPRWPRRVPAPQTAPPPARSGSNDMSPSSGESWPSTETYADTGYSQKQSRAPTAPTASKSAFPFDDDDASPTGGLFEQETQNLSRSDGSAWDRLRRGEGPPPAGERPRPPQRRELYPRREPRQEGNLGDSFTFAESDEERRRAQEQAQREFDQRIERERQGKDFSDERRW</sequence>
<protein>
    <submittedName>
        <fullName evidence="2">Uncharacterized protein</fullName>
    </submittedName>
</protein>
<keyword evidence="3" id="KW-1185">Reference proteome</keyword>
<accession>A0A6A6V8R0</accession>
<organism evidence="2 3">
    <name type="scientific">Sporormia fimetaria CBS 119925</name>
    <dbReference type="NCBI Taxonomy" id="1340428"/>
    <lineage>
        <taxon>Eukaryota</taxon>
        <taxon>Fungi</taxon>
        <taxon>Dikarya</taxon>
        <taxon>Ascomycota</taxon>
        <taxon>Pezizomycotina</taxon>
        <taxon>Dothideomycetes</taxon>
        <taxon>Pleosporomycetidae</taxon>
        <taxon>Pleosporales</taxon>
        <taxon>Sporormiaceae</taxon>
        <taxon>Sporormia</taxon>
    </lineage>
</organism>
<evidence type="ECO:0000256" key="1">
    <source>
        <dbReference type="SAM" id="MobiDB-lite"/>
    </source>
</evidence>
<evidence type="ECO:0000313" key="2">
    <source>
        <dbReference type="EMBL" id="KAF2745537.1"/>
    </source>
</evidence>
<gene>
    <name evidence="2" type="ORF">M011DRAFT_469592</name>
</gene>
<evidence type="ECO:0000313" key="3">
    <source>
        <dbReference type="Proteomes" id="UP000799440"/>
    </source>
</evidence>
<feature type="region of interest" description="Disordered" evidence="1">
    <location>
        <begin position="201"/>
        <end position="406"/>
    </location>
</feature>